<dbReference type="CDD" id="cd02440">
    <property type="entry name" value="AdoMet_MTases"/>
    <property type="match status" value="1"/>
</dbReference>
<feature type="domain" description="Methyltransferase" evidence="2">
    <location>
        <begin position="65"/>
        <end position="118"/>
    </location>
</feature>
<accession>A0A9N9G7T1</accession>
<dbReference type="OrthoDB" id="2013972at2759"/>
<organism evidence="3 4">
    <name type="scientific">Dentiscutata erythropus</name>
    <dbReference type="NCBI Taxonomy" id="1348616"/>
    <lineage>
        <taxon>Eukaryota</taxon>
        <taxon>Fungi</taxon>
        <taxon>Fungi incertae sedis</taxon>
        <taxon>Mucoromycota</taxon>
        <taxon>Glomeromycotina</taxon>
        <taxon>Glomeromycetes</taxon>
        <taxon>Diversisporales</taxon>
        <taxon>Gigasporaceae</taxon>
        <taxon>Dentiscutata</taxon>
    </lineage>
</organism>
<dbReference type="EMBL" id="CAJVPY010003282">
    <property type="protein sequence ID" value="CAG8587405.1"/>
    <property type="molecule type" value="Genomic_DNA"/>
</dbReference>
<evidence type="ECO:0000313" key="3">
    <source>
        <dbReference type="EMBL" id="CAG8587405.1"/>
    </source>
</evidence>
<name>A0A9N9G7T1_9GLOM</name>
<dbReference type="Proteomes" id="UP000789405">
    <property type="component" value="Unassembled WGS sequence"/>
</dbReference>
<dbReference type="AlphaFoldDB" id="A0A9N9G7T1"/>
<keyword evidence="4" id="KW-1185">Reference proteome</keyword>
<evidence type="ECO:0000256" key="1">
    <source>
        <dbReference type="SAM" id="MobiDB-lite"/>
    </source>
</evidence>
<protein>
    <submittedName>
        <fullName evidence="3">18475_t:CDS:1</fullName>
    </submittedName>
</protein>
<gene>
    <name evidence="3" type="ORF">DERYTH_LOCUS6994</name>
</gene>
<evidence type="ECO:0000259" key="2">
    <source>
        <dbReference type="Pfam" id="PF13649"/>
    </source>
</evidence>
<feature type="compositionally biased region" description="Polar residues" evidence="1">
    <location>
        <begin position="8"/>
        <end position="22"/>
    </location>
</feature>
<feature type="region of interest" description="Disordered" evidence="1">
    <location>
        <begin position="1"/>
        <end position="22"/>
    </location>
</feature>
<dbReference type="Pfam" id="PF13649">
    <property type="entry name" value="Methyltransf_25"/>
    <property type="match status" value="1"/>
</dbReference>
<dbReference type="SUPFAM" id="SSF53335">
    <property type="entry name" value="S-adenosyl-L-methionine-dependent methyltransferases"/>
    <property type="match status" value="1"/>
</dbReference>
<reference evidence="3" key="1">
    <citation type="submission" date="2021-06" db="EMBL/GenBank/DDBJ databases">
        <authorList>
            <person name="Kallberg Y."/>
            <person name="Tangrot J."/>
            <person name="Rosling A."/>
        </authorList>
    </citation>
    <scope>NUCLEOTIDE SEQUENCE</scope>
    <source>
        <strain evidence="3">MA453B</strain>
    </source>
</reference>
<dbReference type="InterPro" id="IPR029063">
    <property type="entry name" value="SAM-dependent_MTases_sf"/>
</dbReference>
<evidence type="ECO:0000313" key="4">
    <source>
        <dbReference type="Proteomes" id="UP000789405"/>
    </source>
</evidence>
<dbReference type="InterPro" id="IPR041698">
    <property type="entry name" value="Methyltransf_25"/>
</dbReference>
<dbReference type="Gene3D" id="3.40.50.150">
    <property type="entry name" value="Vaccinia Virus protein VP39"/>
    <property type="match status" value="1"/>
</dbReference>
<proteinExistence type="predicted"/>
<sequence>MGNKISKKNQFNGENSASDNLSNEMNEEADRLHLQHYLQKNIWQNNFFAPVGHLLEQEDTKVLDVGNTEIIKGNVLERLPFDDNTFDYVFQRTLYVGIPENKWPSVINELIRVLKPDGYLELLESDFKPNNMGPATTKITDARTWLGHKYTVCYKLQDYLEENKQLYDVHCEIKKELNAENAEELRKLSSENFTTVVKTLKPKLASIIKVSNDEYDDLAKKMREELNNPKTFNTQVRVYARKKL</sequence>
<comment type="caution">
    <text evidence="3">The sequence shown here is derived from an EMBL/GenBank/DDBJ whole genome shotgun (WGS) entry which is preliminary data.</text>
</comment>